<name>A0A645BHG6_9ZZZZ</name>
<evidence type="ECO:0000313" key="1">
    <source>
        <dbReference type="EMBL" id="MPM64548.1"/>
    </source>
</evidence>
<proteinExistence type="predicted"/>
<dbReference type="EMBL" id="VSSQ01020013">
    <property type="protein sequence ID" value="MPM64548.1"/>
    <property type="molecule type" value="Genomic_DNA"/>
</dbReference>
<organism evidence="1">
    <name type="scientific">bioreactor metagenome</name>
    <dbReference type="NCBI Taxonomy" id="1076179"/>
    <lineage>
        <taxon>unclassified sequences</taxon>
        <taxon>metagenomes</taxon>
        <taxon>ecological metagenomes</taxon>
    </lineage>
</organism>
<gene>
    <name evidence="1" type="ORF">SDC9_111435</name>
</gene>
<dbReference type="AlphaFoldDB" id="A0A645BHG6"/>
<accession>A0A645BHG6</accession>
<sequence length="135" mass="14558">MYISLTAKSSILSLSKINSVQYWNFISSLDIFRSTLISTLDDVPPSTDSMLFPFSEDSIPSYIRTSPLPPESTTPASFNAFSNSGVLFSDSLALFTTNSRNSIISISGLATFTAYSPLSLTTVRIVPSIGLITAL</sequence>
<protein>
    <submittedName>
        <fullName evidence="1">Uncharacterized protein</fullName>
    </submittedName>
</protein>
<reference evidence="1" key="1">
    <citation type="submission" date="2019-08" db="EMBL/GenBank/DDBJ databases">
        <authorList>
            <person name="Kucharzyk K."/>
            <person name="Murdoch R.W."/>
            <person name="Higgins S."/>
            <person name="Loffler F."/>
        </authorList>
    </citation>
    <scope>NUCLEOTIDE SEQUENCE</scope>
</reference>
<comment type="caution">
    <text evidence="1">The sequence shown here is derived from an EMBL/GenBank/DDBJ whole genome shotgun (WGS) entry which is preliminary data.</text>
</comment>